<accession>A0ABW5P556</accession>
<evidence type="ECO:0000313" key="2">
    <source>
        <dbReference type="EMBL" id="MFD2609559.1"/>
    </source>
</evidence>
<reference evidence="3" key="1">
    <citation type="journal article" date="2019" name="Int. J. Syst. Evol. Microbiol.">
        <title>The Global Catalogue of Microorganisms (GCM) 10K type strain sequencing project: providing services to taxonomists for standard genome sequencing and annotation.</title>
        <authorList>
            <consortium name="The Broad Institute Genomics Platform"/>
            <consortium name="The Broad Institute Genome Sequencing Center for Infectious Disease"/>
            <person name="Wu L."/>
            <person name="Ma J."/>
        </authorList>
    </citation>
    <scope>NUCLEOTIDE SEQUENCE [LARGE SCALE GENOMIC DNA]</scope>
    <source>
        <strain evidence="3">KCTC 33842</strain>
    </source>
</reference>
<feature type="compositionally biased region" description="Basic and acidic residues" evidence="1">
    <location>
        <begin position="1"/>
        <end position="17"/>
    </location>
</feature>
<evidence type="ECO:0000256" key="1">
    <source>
        <dbReference type="SAM" id="MobiDB-lite"/>
    </source>
</evidence>
<feature type="region of interest" description="Disordered" evidence="1">
    <location>
        <begin position="1"/>
        <end position="31"/>
    </location>
</feature>
<organism evidence="2 3">
    <name type="scientific">Deinococcus taklimakanensis</name>
    <dbReference type="NCBI Taxonomy" id="536443"/>
    <lineage>
        <taxon>Bacteria</taxon>
        <taxon>Thermotogati</taxon>
        <taxon>Deinococcota</taxon>
        <taxon>Deinococci</taxon>
        <taxon>Deinococcales</taxon>
        <taxon>Deinococcaceae</taxon>
        <taxon>Deinococcus</taxon>
    </lineage>
</organism>
<dbReference type="EMBL" id="JBHUMK010000037">
    <property type="protein sequence ID" value="MFD2609559.1"/>
    <property type="molecule type" value="Genomic_DNA"/>
</dbReference>
<proteinExistence type="predicted"/>
<keyword evidence="3" id="KW-1185">Reference proteome</keyword>
<comment type="caution">
    <text evidence="2">The sequence shown here is derived from an EMBL/GenBank/DDBJ whole genome shotgun (WGS) entry which is preliminary data.</text>
</comment>
<name>A0ABW5P556_9DEIO</name>
<gene>
    <name evidence="2" type="ORF">ACFSR9_08925</name>
</gene>
<dbReference type="RefSeq" id="WP_386845030.1">
    <property type="nucleotide sequence ID" value="NZ_JBHUMK010000037.1"/>
</dbReference>
<feature type="region of interest" description="Disordered" evidence="1">
    <location>
        <begin position="72"/>
        <end position="94"/>
    </location>
</feature>
<sequence>MSKDDKKPEAAKADAPKAETAPTSAPELTRVEYTGQTAGSIRAEDGTVLVAHVEPGDVLDPETTQARKELLATGHFQLTRRRATADGTPPEGQE</sequence>
<protein>
    <submittedName>
        <fullName evidence="2">Uncharacterized protein</fullName>
    </submittedName>
</protein>
<dbReference type="Proteomes" id="UP001597475">
    <property type="component" value="Unassembled WGS sequence"/>
</dbReference>
<evidence type="ECO:0000313" key="3">
    <source>
        <dbReference type="Proteomes" id="UP001597475"/>
    </source>
</evidence>